<keyword evidence="5" id="KW-0997">Cell inner membrane</keyword>
<dbReference type="RefSeq" id="WP_109606684.1">
    <property type="nucleotide sequence ID" value="NZ_QGHA01000001.1"/>
</dbReference>
<dbReference type="GO" id="GO:0015031">
    <property type="term" value="P:protein transport"/>
    <property type="evidence" value="ECO:0007669"/>
    <property type="project" value="UniProtKB-KW"/>
</dbReference>
<dbReference type="PANTHER" id="PTHR33446">
    <property type="entry name" value="PROTEIN TONB-RELATED"/>
    <property type="match status" value="1"/>
</dbReference>
<dbReference type="GO" id="GO:0015891">
    <property type="term" value="P:siderophore transport"/>
    <property type="evidence" value="ECO:0007669"/>
    <property type="project" value="InterPro"/>
</dbReference>
<evidence type="ECO:0000256" key="8">
    <source>
        <dbReference type="ARBA" id="ARBA00022989"/>
    </source>
</evidence>
<dbReference type="FunFam" id="3.30.1150.10:FF:000002">
    <property type="entry name" value="Energy transducer TonB"/>
    <property type="match status" value="1"/>
</dbReference>
<dbReference type="EMBL" id="QGHA01000001">
    <property type="protein sequence ID" value="PWK80398.1"/>
    <property type="molecule type" value="Genomic_DNA"/>
</dbReference>
<evidence type="ECO:0000256" key="11">
    <source>
        <dbReference type="SAM" id="Phobius"/>
    </source>
</evidence>
<dbReference type="Pfam" id="PF03544">
    <property type="entry name" value="TonB_C"/>
    <property type="match status" value="1"/>
</dbReference>
<evidence type="ECO:0000256" key="2">
    <source>
        <dbReference type="ARBA" id="ARBA00006555"/>
    </source>
</evidence>
<keyword evidence="7" id="KW-0653">Protein transport</keyword>
<dbReference type="SUPFAM" id="SSF74653">
    <property type="entry name" value="TolA/TonB C-terminal domain"/>
    <property type="match status" value="1"/>
</dbReference>
<gene>
    <name evidence="13" type="ORF">LX99_00864</name>
</gene>
<feature type="region of interest" description="Disordered" evidence="10">
    <location>
        <begin position="79"/>
        <end position="152"/>
    </location>
</feature>
<accession>A0A316HIE1</accession>
<feature type="compositionally biased region" description="Basic and acidic residues" evidence="10">
    <location>
        <begin position="137"/>
        <end position="152"/>
    </location>
</feature>
<evidence type="ECO:0000256" key="4">
    <source>
        <dbReference type="ARBA" id="ARBA00022475"/>
    </source>
</evidence>
<evidence type="ECO:0000256" key="7">
    <source>
        <dbReference type="ARBA" id="ARBA00022927"/>
    </source>
</evidence>
<dbReference type="NCBIfam" id="TIGR01352">
    <property type="entry name" value="tonB_Cterm"/>
    <property type="match status" value="1"/>
</dbReference>
<evidence type="ECO:0000256" key="1">
    <source>
        <dbReference type="ARBA" id="ARBA00004383"/>
    </source>
</evidence>
<evidence type="ECO:0000259" key="12">
    <source>
        <dbReference type="PROSITE" id="PS52015"/>
    </source>
</evidence>
<dbReference type="GO" id="GO:0031992">
    <property type="term" value="F:energy transducer activity"/>
    <property type="evidence" value="ECO:0007669"/>
    <property type="project" value="InterPro"/>
</dbReference>
<reference evidence="13 14" key="1">
    <citation type="submission" date="2018-05" db="EMBL/GenBank/DDBJ databases">
        <title>Genomic Encyclopedia of Archaeal and Bacterial Type Strains, Phase II (KMG-II): from individual species to whole genera.</title>
        <authorList>
            <person name="Goeker M."/>
        </authorList>
    </citation>
    <scope>NUCLEOTIDE SEQUENCE [LARGE SCALE GENOMIC DNA]</scope>
    <source>
        <strain evidence="13 14">DSM 19975</strain>
    </source>
</reference>
<dbReference type="AlphaFoldDB" id="A0A316HIE1"/>
<keyword evidence="8 11" id="KW-1133">Transmembrane helix</keyword>
<dbReference type="PROSITE" id="PS52015">
    <property type="entry name" value="TONB_CTD"/>
    <property type="match status" value="1"/>
</dbReference>
<keyword evidence="4" id="KW-1003">Cell membrane</keyword>
<dbReference type="InterPro" id="IPR051045">
    <property type="entry name" value="TonB-dependent_transducer"/>
</dbReference>
<comment type="subcellular location">
    <subcellularLocation>
        <location evidence="1">Cell inner membrane</location>
        <topology evidence="1">Single-pass membrane protein</topology>
        <orientation evidence="1">Periplasmic side</orientation>
    </subcellularLocation>
</comment>
<dbReference type="PRINTS" id="PR01374">
    <property type="entry name" value="TONBPROTEIN"/>
</dbReference>
<dbReference type="GO" id="GO:0055085">
    <property type="term" value="P:transmembrane transport"/>
    <property type="evidence" value="ECO:0007669"/>
    <property type="project" value="InterPro"/>
</dbReference>
<dbReference type="Proteomes" id="UP000245678">
    <property type="component" value="Unassembled WGS sequence"/>
</dbReference>
<sequence>MLGSKLDILKQEWIDVVFSNRNKAYGAYELRKENSKNTSKALIFAIVFFVFVVSLPTIINKIKGLIPEKEQKVKITDVVLLPPPPVDQTKKPPPPPPEPPKPKVDQVRFPPPVVKPDNEVKEKDPPTVKELAVADPGQKDQKGDPNAEIRIDEPVGNSDVKQVVEADPNQIFTSVEQVPEFAGGLEKFGQYLGKNIRYPAVARENNVQGRVICTFVVEKDGSLTDIKVVRGIGSGCDEEAVRVLKNSPKWKPGIQNGRPVRVQYSVPISFTLASEE</sequence>
<dbReference type="InterPro" id="IPR006260">
    <property type="entry name" value="TonB/TolA_C"/>
</dbReference>
<evidence type="ECO:0000256" key="5">
    <source>
        <dbReference type="ARBA" id="ARBA00022519"/>
    </source>
</evidence>
<comment type="similarity">
    <text evidence="2">Belongs to the TonB family.</text>
</comment>
<dbReference type="GO" id="GO:0098797">
    <property type="term" value="C:plasma membrane protein complex"/>
    <property type="evidence" value="ECO:0007669"/>
    <property type="project" value="TreeGrafter"/>
</dbReference>
<feature type="domain" description="TonB C-terminal" evidence="12">
    <location>
        <begin position="183"/>
        <end position="276"/>
    </location>
</feature>
<protein>
    <submittedName>
        <fullName evidence="13">Protein TonB</fullName>
    </submittedName>
</protein>
<dbReference type="InterPro" id="IPR037682">
    <property type="entry name" value="TonB_C"/>
</dbReference>
<evidence type="ECO:0000256" key="9">
    <source>
        <dbReference type="ARBA" id="ARBA00023136"/>
    </source>
</evidence>
<evidence type="ECO:0000256" key="3">
    <source>
        <dbReference type="ARBA" id="ARBA00022448"/>
    </source>
</evidence>
<proteinExistence type="inferred from homology"/>
<comment type="caution">
    <text evidence="13">The sequence shown here is derived from an EMBL/GenBank/DDBJ whole genome shotgun (WGS) entry which is preliminary data.</text>
</comment>
<keyword evidence="6 11" id="KW-0812">Transmembrane</keyword>
<evidence type="ECO:0000313" key="13">
    <source>
        <dbReference type="EMBL" id="PWK80398.1"/>
    </source>
</evidence>
<dbReference type="Gene3D" id="3.30.1150.10">
    <property type="match status" value="1"/>
</dbReference>
<feature type="compositionally biased region" description="Basic and acidic residues" evidence="10">
    <location>
        <begin position="116"/>
        <end position="127"/>
    </location>
</feature>
<dbReference type="InterPro" id="IPR003538">
    <property type="entry name" value="TonB"/>
</dbReference>
<dbReference type="PANTHER" id="PTHR33446:SF2">
    <property type="entry name" value="PROTEIN TONB"/>
    <property type="match status" value="1"/>
</dbReference>
<keyword evidence="14" id="KW-1185">Reference proteome</keyword>
<evidence type="ECO:0000256" key="6">
    <source>
        <dbReference type="ARBA" id="ARBA00022692"/>
    </source>
</evidence>
<evidence type="ECO:0000256" key="10">
    <source>
        <dbReference type="SAM" id="MobiDB-lite"/>
    </source>
</evidence>
<feature type="transmembrane region" description="Helical" evidence="11">
    <location>
        <begin position="41"/>
        <end position="59"/>
    </location>
</feature>
<organism evidence="13 14">
    <name type="scientific">Mucilaginibacter oryzae</name>
    <dbReference type="NCBI Taxonomy" id="468058"/>
    <lineage>
        <taxon>Bacteria</taxon>
        <taxon>Pseudomonadati</taxon>
        <taxon>Bacteroidota</taxon>
        <taxon>Sphingobacteriia</taxon>
        <taxon>Sphingobacteriales</taxon>
        <taxon>Sphingobacteriaceae</taxon>
        <taxon>Mucilaginibacter</taxon>
    </lineage>
</organism>
<name>A0A316HIE1_9SPHI</name>
<keyword evidence="9 11" id="KW-0472">Membrane</keyword>
<evidence type="ECO:0000313" key="14">
    <source>
        <dbReference type="Proteomes" id="UP000245678"/>
    </source>
</evidence>
<feature type="compositionally biased region" description="Pro residues" evidence="10">
    <location>
        <begin position="81"/>
        <end position="99"/>
    </location>
</feature>
<dbReference type="GO" id="GO:0030288">
    <property type="term" value="C:outer membrane-bounded periplasmic space"/>
    <property type="evidence" value="ECO:0007669"/>
    <property type="project" value="InterPro"/>
</dbReference>
<keyword evidence="3" id="KW-0813">Transport</keyword>